<reference evidence="1 2" key="2">
    <citation type="journal article" date="2022" name="Mol. Ecol. Resour.">
        <title>The genomes of chicory, endive, great burdock and yacon provide insights into Asteraceae paleo-polyploidization history and plant inulin production.</title>
        <authorList>
            <person name="Fan W."/>
            <person name="Wang S."/>
            <person name="Wang H."/>
            <person name="Wang A."/>
            <person name="Jiang F."/>
            <person name="Liu H."/>
            <person name="Zhao H."/>
            <person name="Xu D."/>
            <person name="Zhang Y."/>
        </authorList>
    </citation>
    <scope>NUCLEOTIDE SEQUENCE [LARGE SCALE GENOMIC DNA]</scope>
    <source>
        <strain evidence="2">cv. Yunnan</strain>
        <tissue evidence="1">Leaves</tissue>
    </source>
</reference>
<keyword evidence="2" id="KW-1185">Reference proteome</keyword>
<accession>A0ACB9B5I3</accession>
<proteinExistence type="predicted"/>
<gene>
    <name evidence="1" type="ORF">L1987_69536</name>
</gene>
<reference evidence="2" key="1">
    <citation type="journal article" date="2022" name="Mol. Ecol. Resour.">
        <title>The genomes of chicory, endive, great burdock and yacon provide insights into Asteraceae palaeo-polyploidization history and plant inulin production.</title>
        <authorList>
            <person name="Fan W."/>
            <person name="Wang S."/>
            <person name="Wang H."/>
            <person name="Wang A."/>
            <person name="Jiang F."/>
            <person name="Liu H."/>
            <person name="Zhao H."/>
            <person name="Xu D."/>
            <person name="Zhang Y."/>
        </authorList>
    </citation>
    <scope>NUCLEOTIDE SEQUENCE [LARGE SCALE GENOMIC DNA]</scope>
    <source>
        <strain evidence="2">cv. Yunnan</strain>
    </source>
</reference>
<comment type="caution">
    <text evidence="1">The sequence shown here is derived from an EMBL/GenBank/DDBJ whole genome shotgun (WGS) entry which is preliminary data.</text>
</comment>
<dbReference type="Proteomes" id="UP001056120">
    <property type="component" value="Linkage Group LG23"/>
</dbReference>
<sequence>MFLWAIHTWIHRRDIEDVSLLKTIEEKDKEENLIFEGESDDGFSEPVICSQYASGEEIQSDDVLREATTSKSEDEVFDQFLKYCYKKNASIVPDINNEKKTASNGKVVHTHETKRDNIVISHTSVEAEKSNAIEIPSDQEDIDQVEAVPDCIPANSLRFEVSKYTGRIHLYSCIHGMETRPTPLFKNFRPEELDTKNPSVDDKKFSPKSIKDNSIYRHALVSFVKEWNSLRPIEQSKLFNKPLKLPLAVELCLNESQNHDKNSATEPEFFEDLFCDLECYEEYRLRTSNRYLRKELAQIEHGICTNCHLDCRKLVKNIKPLLLEKRREFVIKEVPKLAARKNLLEKLVIDPTEANAWHADHIVAVYRGGGECRLENMRTLCIACHAEVTAAQCAERRSERANKKQLNRLLANLKTVQDKQKDRDECRMIDSELLVNVPGSAYHTTNINSDRSEEGDKASEDAVEQVPVSEVSEMFCGKTKMTTAVPPPSRTEIFSLFRSILRSARQFPDYNIREYTKRRTIDSFRDNKTLSDPASIAAAFSDGKSQLEVAKREAVVYSLYAPKIKSIMDIKH</sequence>
<organism evidence="1 2">
    <name type="scientific">Smallanthus sonchifolius</name>
    <dbReference type="NCBI Taxonomy" id="185202"/>
    <lineage>
        <taxon>Eukaryota</taxon>
        <taxon>Viridiplantae</taxon>
        <taxon>Streptophyta</taxon>
        <taxon>Embryophyta</taxon>
        <taxon>Tracheophyta</taxon>
        <taxon>Spermatophyta</taxon>
        <taxon>Magnoliopsida</taxon>
        <taxon>eudicotyledons</taxon>
        <taxon>Gunneridae</taxon>
        <taxon>Pentapetalae</taxon>
        <taxon>asterids</taxon>
        <taxon>campanulids</taxon>
        <taxon>Asterales</taxon>
        <taxon>Asteraceae</taxon>
        <taxon>Asteroideae</taxon>
        <taxon>Heliantheae alliance</taxon>
        <taxon>Millerieae</taxon>
        <taxon>Smallanthus</taxon>
    </lineage>
</organism>
<protein>
    <submittedName>
        <fullName evidence="1">Uncharacterized protein</fullName>
    </submittedName>
</protein>
<dbReference type="EMBL" id="CM042040">
    <property type="protein sequence ID" value="KAI3717742.1"/>
    <property type="molecule type" value="Genomic_DNA"/>
</dbReference>
<name>A0ACB9B5I3_9ASTR</name>
<evidence type="ECO:0000313" key="1">
    <source>
        <dbReference type="EMBL" id="KAI3717742.1"/>
    </source>
</evidence>
<evidence type="ECO:0000313" key="2">
    <source>
        <dbReference type="Proteomes" id="UP001056120"/>
    </source>
</evidence>